<dbReference type="InterPro" id="IPR050689">
    <property type="entry name" value="FKBP-type_PPIase"/>
</dbReference>
<sequence length="105" mass="11391">MAARDVQKEVLRPGNGPCPSKGSTITVHCTGSLNTNPPKKFWSTKDPGQKPFSFQVGLGKVIKGWDEGCLTMQKGEVAKLTIPSEKGYGSSGFPAWKYPFISQFV</sequence>
<evidence type="ECO:0000259" key="6">
    <source>
        <dbReference type="PROSITE" id="PS50059"/>
    </source>
</evidence>
<dbReference type="EMBL" id="CALNXK010000121">
    <property type="protein sequence ID" value="CAH3161754.1"/>
    <property type="molecule type" value="Genomic_DNA"/>
</dbReference>
<keyword evidence="8" id="KW-1185">Reference proteome</keyword>
<dbReference type="PANTHER" id="PTHR10516">
    <property type="entry name" value="PEPTIDYL-PROLYL CIS-TRANS ISOMERASE"/>
    <property type="match status" value="1"/>
</dbReference>
<evidence type="ECO:0000256" key="3">
    <source>
        <dbReference type="ARBA" id="ARBA00023110"/>
    </source>
</evidence>
<dbReference type="PANTHER" id="PTHR10516:SF443">
    <property type="entry name" value="FK506-BINDING PROTEIN 59-RELATED"/>
    <property type="match status" value="1"/>
</dbReference>
<evidence type="ECO:0000256" key="4">
    <source>
        <dbReference type="ARBA" id="ARBA00023235"/>
    </source>
</evidence>
<organism evidence="7 8">
    <name type="scientific">Porites lobata</name>
    <dbReference type="NCBI Taxonomy" id="104759"/>
    <lineage>
        <taxon>Eukaryota</taxon>
        <taxon>Metazoa</taxon>
        <taxon>Cnidaria</taxon>
        <taxon>Anthozoa</taxon>
        <taxon>Hexacorallia</taxon>
        <taxon>Scleractinia</taxon>
        <taxon>Fungiina</taxon>
        <taxon>Poritidae</taxon>
        <taxon>Porites</taxon>
    </lineage>
</organism>
<dbReference type="PROSITE" id="PS50059">
    <property type="entry name" value="FKBP_PPIASE"/>
    <property type="match status" value="1"/>
</dbReference>
<evidence type="ECO:0000256" key="5">
    <source>
        <dbReference type="PROSITE-ProRule" id="PRU00277"/>
    </source>
</evidence>
<dbReference type="InterPro" id="IPR046357">
    <property type="entry name" value="PPIase_dom_sf"/>
</dbReference>
<keyword evidence="4 5" id="KW-0413">Isomerase</keyword>
<dbReference type="Proteomes" id="UP001159405">
    <property type="component" value="Unassembled WGS sequence"/>
</dbReference>
<keyword evidence="3 5" id="KW-0697">Rotamase</keyword>
<dbReference type="InterPro" id="IPR001179">
    <property type="entry name" value="PPIase_FKBP_dom"/>
</dbReference>
<comment type="caution">
    <text evidence="7">The sequence shown here is derived from an EMBL/GenBank/DDBJ whole genome shotgun (WGS) entry which is preliminary data.</text>
</comment>
<dbReference type="EC" id="5.2.1.8" evidence="2 5"/>
<proteinExistence type="predicted"/>
<evidence type="ECO:0000313" key="8">
    <source>
        <dbReference type="Proteomes" id="UP001159405"/>
    </source>
</evidence>
<protein>
    <recommendedName>
        <fullName evidence="2 5">peptidylprolyl isomerase</fullName>
        <ecNumber evidence="2 5">5.2.1.8</ecNumber>
    </recommendedName>
</protein>
<evidence type="ECO:0000256" key="2">
    <source>
        <dbReference type="ARBA" id="ARBA00013194"/>
    </source>
</evidence>
<dbReference type="Gene3D" id="3.10.50.40">
    <property type="match status" value="1"/>
</dbReference>
<feature type="domain" description="PPIase FKBP-type" evidence="6">
    <location>
        <begin position="22"/>
        <end position="105"/>
    </location>
</feature>
<comment type="catalytic activity">
    <reaction evidence="1 5">
        <text>[protein]-peptidylproline (omega=180) = [protein]-peptidylproline (omega=0)</text>
        <dbReference type="Rhea" id="RHEA:16237"/>
        <dbReference type="Rhea" id="RHEA-COMP:10747"/>
        <dbReference type="Rhea" id="RHEA-COMP:10748"/>
        <dbReference type="ChEBI" id="CHEBI:83833"/>
        <dbReference type="ChEBI" id="CHEBI:83834"/>
        <dbReference type="EC" id="5.2.1.8"/>
    </reaction>
</comment>
<reference evidence="7 8" key="1">
    <citation type="submission" date="2022-05" db="EMBL/GenBank/DDBJ databases">
        <authorList>
            <consortium name="Genoscope - CEA"/>
            <person name="William W."/>
        </authorList>
    </citation>
    <scope>NUCLEOTIDE SEQUENCE [LARGE SCALE GENOMIC DNA]</scope>
</reference>
<accession>A0ABN8QCA2</accession>
<dbReference type="SUPFAM" id="SSF54534">
    <property type="entry name" value="FKBP-like"/>
    <property type="match status" value="1"/>
</dbReference>
<name>A0ABN8QCA2_9CNID</name>
<gene>
    <name evidence="7" type="ORF">PLOB_00004983</name>
</gene>
<evidence type="ECO:0000256" key="1">
    <source>
        <dbReference type="ARBA" id="ARBA00000971"/>
    </source>
</evidence>
<evidence type="ECO:0000313" key="7">
    <source>
        <dbReference type="EMBL" id="CAH3161754.1"/>
    </source>
</evidence>
<dbReference type="Pfam" id="PF00254">
    <property type="entry name" value="FKBP_C"/>
    <property type="match status" value="1"/>
</dbReference>